<feature type="transmembrane region" description="Helical" evidence="6">
    <location>
        <begin position="496"/>
        <end position="517"/>
    </location>
</feature>
<feature type="transmembrane region" description="Helical" evidence="6">
    <location>
        <begin position="326"/>
        <end position="349"/>
    </location>
</feature>
<keyword evidence="3" id="KW-0547">Nucleotide-binding</keyword>
<feature type="domain" description="ABC transporter" evidence="7">
    <location>
        <begin position="2"/>
        <end position="231"/>
    </location>
</feature>
<keyword evidence="4 8" id="KW-0067">ATP-binding</keyword>
<protein>
    <submittedName>
        <fullName evidence="8">Putative ABC transporter ATP-binding protein</fullName>
    </submittedName>
</protein>
<evidence type="ECO:0000256" key="6">
    <source>
        <dbReference type="SAM" id="Phobius"/>
    </source>
</evidence>
<name>A0A100JU80_STRSC</name>
<dbReference type="Proteomes" id="UP000067448">
    <property type="component" value="Unassembled WGS sequence"/>
</dbReference>
<dbReference type="InterPro" id="IPR003439">
    <property type="entry name" value="ABC_transporter-like_ATP-bd"/>
</dbReference>
<evidence type="ECO:0000313" key="8">
    <source>
        <dbReference type="EMBL" id="GAQ65788.1"/>
    </source>
</evidence>
<evidence type="ECO:0000256" key="2">
    <source>
        <dbReference type="ARBA" id="ARBA00022448"/>
    </source>
</evidence>
<feature type="compositionally biased region" description="Basic and acidic residues" evidence="5">
    <location>
        <begin position="226"/>
        <end position="245"/>
    </location>
</feature>
<dbReference type="SMART" id="SM00382">
    <property type="entry name" value="AAA"/>
    <property type="match status" value="1"/>
</dbReference>
<dbReference type="PANTHER" id="PTHR43335:SF4">
    <property type="entry name" value="ABC TRANSPORTER, ATP-BINDING PROTEIN"/>
    <property type="match status" value="1"/>
</dbReference>
<dbReference type="EMBL" id="BCMM01000033">
    <property type="protein sequence ID" value="GAQ65788.1"/>
    <property type="molecule type" value="Genomic_DNA"/>
</dbReference>
<reference evidence="9" key="1">
    <citation type="submission" date="2015-11" db="EMBL/GenBank/DDBJ databases">
        <authorList>
            <consortium name="Cross-ministerial Strategic Innovation Promotion Program (SIP) consortium"/>
            <person name="Tomihama T."/>
            <person name="Ikenaga M."/>
            <person name="Sakai M."/>
            <person name="Okubo T."/>
            <person name="Ikeda S."/>
        </authorList>
    </citation>
    <scope>NUCLEOTIDE SEQUENCE [LARGE SCALE GENOMIC DNA]</scope>
    <source>
        <strain evidence="9">S58</strain>
    </source>
</reference>
<keyword evidence="2" id="KW-0813">Transport</keyword>
<feature type="transmembrane region" description="Helical" evidence="6">
    <location>
        <begin position="370"/>
        <end position="395"/>
    </location>
</feature>
<dbReference type="AlphaFoldDB" id="A0A100JU80"/>
<evidence type="ECO:0000256" key="3">
    <source>
        <dbReference type="ARBA" id="ARBA00022741"/>
    </source>
</evidence>
<feature type="transmembrane region" description="Helical" evidence="6">
    <location>
        <begin position="415"/>
        <end position="439"/>
    </location>
</feature>
<reference evidence="8 9" key="2">
    <citation type="journal article" date="2016" name="Genome Announc.">
        <title>Draft Genome Sequences of Streptomyces scabiei S58, Streptomyces turgidiscabies T45, and Streptomyces acidiscabies a10, the Pathogens of Potato Common Scab, Isolated in Japan.</title>
        <authorList>
            <person name="Tomihama T."/>
            <person name="Nishi Y."/>
            <person name="Sakai M."/>
            <person name="Ikenaga M."/>
            <person name="Okubo T."/>
            <person name="Ikeda S."/>
        </authorList>
    </citation>
    <scope>NUCLEOTIDE SEQUENCE [LARGE SCALE GENOMIC DNA]</scope>
    <source>
        <strain evidence="8 9">S58</strain>
    </source>
</reference>
<comment type="similarity">
    <text evidence="1">Belongs to the ABC transporter superfamily.</text>
</comment>
<organism evidence="8 9">
    <name type="scientific">Streptomyces scabiei</name>
    <dbReference type="NCBI Taxonomy" id="1930"/>
    <lineage>
        <taxon>Bacteria</taxon>
        <taxon>Bacillati</taxon>
        <taxon>Actinomycetota</taxon>
        <taxon>Actinomycetes</taxon>
        <taxon>Kitasatosporales</taxon>
        <taxon>Streptomycetaceae</taxon>
        <taxon>Streptomyces</taxon>
    </lineage>
</organism>
<feature type="transmembrane region" description="Helical" evidence="6">
    <location>
        <begin position="287"/>
        <end position="306"/>
    </location>
</feature>
<accession>A0A100JU80</accession>
<comment type="caution">
    <text evidence="8">The sequence shown here is derived from an EMBL/GenBank/DDBJ whole genome shotgun (WGS) entry which is preliminary data.</text>
</comment>
<proteinExistence type="inferred from homology"/>
<dbReference type="InterPro" id="IPR027417">
    <property type="entry name" value="P-loop_NTPase"/>
</dbReference>
<dbReference type="GO" id="GO:0016887">
    <property type="term" value="F:ATP hydrolysis activity"/>
    <property type="evidence" value="ECO:0007669"/>
    <property type="project" value="InterPro"/>
</dbReference>
<evidence type="ECO:0000259" key="7">
    <source>
        <dbReference type="PROSITE" id="PS50893"/>
    </source>
</evidence>
<keyword evidence="6" id="KW-0812">Transmembrane</keyword>
<dbReference type="SUPFAM" id="SSF52540">
    <property type="entry name" value="P-loop containing nucleoside triphosphate hydrolases"/>
    <property type="match status" value="1"/>
</dbReference>
<evidence type="ECO:0000256" key="1">
    <source>
        <dbReference type="ARBA" id="ARBA00005417"/>
    </source>
</evidence>
<gene>
    <name evidence="8" type="primary">yxlF_5</name>
    <name evidence="8" type="ORF">SsS58_06203</name>
</gene>
<keyword evidence="6" id="KW-1133">Transmembrane helix</keyword>
<keyword evidence="6" id="KW-0472">Membrane</keyword>
<evidence type="ECO:0000256" key="5">
    <source>
        <dbReference type="SAM" id="MobiDB-lite"/>
    </source>
</evidence>
<evidence type="ECO:0000256" key="4">
    <source>
        <dbReference type="ARBA" id="ARBA00022840"/>
    </source>
</evidence>
<feature type="transmembrane region" description="Helical" evidence="6">
    <location>
        <begin position="446"/>
        <end position="467"/>
    </location>
</feature>
<feature type="region of interest" description="Disordered" evidence="5">
    <location>
        <begin position="184"/>
        <end position="250"/>
    </location>
</feature>
<dbReference type="InterPro" id="IPR003593">
    <property type="entry name" value="AAA+_ATPase"/>
</dbReference>
<dbReference type="Pfam" id="PF00005">
    <property type="entry name" value="ABC_tran"/>
    <property type="match status" value="1"/>
</dbReference>
<sequence>MIDARQLTKRYGEKTAVDGLDFVVQPGTVTGFLGPNGAGKSTTMRMIVGLDAPTSGSVTVNGHHYARHQAPLQEVGALLEAKSIHPGRSAYNHLKALALTHGIPGSRVDEVMGLAGLGSVAKKRAGAFSLGMGQRLGIAAALLGDPQTVLLDEPVNGLDPEGPLWIRNLLKELADEGRTVFVSSADRPRDRTEGRRTRDRAVRAERADGVAGGGVHGPDQGCRGVPRYDDRDRDHRDPRGRREARVSTLAATAEKPRTIPVRPVYRVTGRRVLASEWAKLWSLRSTWITLGLLFLVAFGLIAASRYKSGIDSGNLDSDFADSTTVSLSLFGTNFAQLALGVLGVLVTAGEYSTGMIRTTLAAVPRRLPVLWSKAAVFGLVALAVGTPGAFVTFLIGSGIVSGTPADMSFSHAGVLRSLLGAGLYLGLVGVIGAALGALLRSVAGGISVLVATFMLIPGLISLLPSSWQNDISPYLPSNAGEAMFALTHDSTTLSPGAGLLVFLCWTVLALGAAYRLVRSDV</sequence>
<evidence type="ECO:0000313" key="9">
    <source>
        <dbReference type="Proteomes" id="UP000067448"/>
    </source>
</evidence>
<dbReference type="Gene3D" id="3.40.50.300">
    <property type="entry name" value="P-loop containing nucleotide triphosphate hydrolases"/>
    <property type="match status" value="1"/>
</dbReference>
<feature type="compositionally biased region" description="Basic and acidic residues" evidence="5">
    <location>
        <begin position="186"/>
        <end position="208"/>
    </location>
</feature>
<dbReference type="PROSITE" id="PS50893">
    <property type="entry name" value="ABC_TRANSPORTER_2"/>
    <property type="match status" value="1"/>
</dbReference>
<reference evidence="9" key="3">
    <citation type="submission" date="2016-02" db="EMBL/GenBank/DDBJ databases">
        <title>Draft genome of pathogenic Streptomyces sp. in Japan.</title>
        <authorList>
            <person name="Tomihama T."/>
            <person name="Ikenaga M."/>
            <person name="Sakai M."/>
            <person name="Okubo T."/>
            <person name="Ikeda S."/>
        </authorList>
    </citation>
    <scope>NUCLEOTIDE SEQUENCE [LARGE SCALE GENOMIC DNA]</scope>
    <source>
        <strain evidence="9">S58</strain>
    </source>
</reference>
<dbReference type="GO" id="GO:0005524">
    <property type="term" value="F:ATP binding"/>
    <property type="evidence" value="ECO:0007669"/>
    <property type="project" value="UniProtKB-KW"/>
</dbReference>
<dbReference type="PANTHER" id="PTHR43335">
    <property type="entry name" value="ABC TRANSPORTER, ATP-BINDING PROTEIN"/>
    <property type="match status" value="1"/>
</dbReference>